<dbReference type="InterPro" id="IPR027417">
    <property type="entry name" value="P-loop_NTPase"/>
</dbReference>
<keyword evidence="4" id="KW-0238">DNA-binding</keyword>
<dbReference type="Proteomes" id="UP000358010">
    <property type="component" value="Unassembled WGS sequence"/>
</dbReference>
<evidence type="ECO:0000313" key="10">
    <source>
        <dbReference type="EMBL" id="MPU47540.1"/>
    </source>
</evidence>
<dbReference type="GO" id="GO:0003677">
    <property type="term" value="F:DNA binding"/>
    <property type="evidence" value="ECO:0007669"/>
    <property type="project" value="UniProtKB-KW"/>
</dbReference>
<dbReference type="InterPro" id="IPR001650">
    <property type="entry name" value="Helicase_C-like"/>
</dbReference>
<name>A0A485JKT0_ECOLX</name>
<keyword evidence="5" id="KW-0413">Isomerase</keyword>
<dbReference type="EC" id="5.6.2.4" evidence="7"/>
<dbReference type="SMART" id="SM00490">
    <property type="entry name" value="HELICc"/>
    <property type="match status" value="1"/>
</dbReference>
<evidence type="ECO:0000256" key="4">
    <source>
        <dbReference type="ARBA" id="ARBA00023125"/>
    </source>
</evidence>
<dbReference type="GO" id="GO:0005524">
    <property type="term" value="F:ATP binding"/>
    <property type="evidence" value="ECO:0007669"/>
    <property type="project" value="UniProtKB-KW"/>
</dbReference>
<dbReference type="Proteomes" id="UP000392867">
    <property type="component" value="Unassembled WGS sequence"/>
</dbReference>
<dbReference type="GO" id="GO:0005694">
    <property type="term" value="C:chromosome"/>
    <property type="evidence" value="ECO:0007669"/>
    <property type="project" value="TreeGrafter"/>
</dbReference>
<keyword evidence="3" id="KW-0067">ATP-binding</keyword>
<dbReference type="PROSITE" id="PS51192">
    <property type="entry name" value="HELICASE_ATP_BIND_1"/>
    <property type="match status" value="1"/>
</dbReference>
<evidence type="ECO:0000313" key="11">
    <source>
        <dbReference type="EMBL" id="VFT71356.1"/>
    </source>
</evidence>
<dbReference type="GO" id="GO:0005737">
    <property type="term" value="C:cytoplasm"/>
    <property type="evidence" value="ECO:0007669"/>
    <property type="project" value="TreeGrafter"/>
</dbReference>
<dbReference type="SUPFAM" id="SSF52540">
    <property type="entry name" value="P-loop containing nucleoside triphosphate hydrolases"/>
    <property type="match status" value="1"/>
</dbReference>
<gene>
    <name evidence="11" type="primary">recQ_1</name>
    <name evidence="10" type="ORF">FVB16_01375</name>
    <name evidence="11" type="ORF">NCTC10974_04975</name>
</gene>
<evidence type="ECO:0000256" key="3">
    <source>
        <dbReference type="ARBA" id="ARBA00022840"/>
    </source>
</evidence>
<proteinExistence type="inferred from homology"/>
<evidence type="ECO:0000256" key="5">
    <source>
        <dbReference type="ARBA" id="ARBA00023235"/>
    </source>
</evidence>
<dbReference type="InterPro" id="IPR011545">
    <property type="entry name" value="DEAD/DEAH_box_helicase_dom"/>
</dbReference>
<dbReference type="Pfam" id="PF00271">
    <property type="entry name" value="Helicase_C"/>
    <property type="match status" value="1"/>
</dbReference>
<dbReference type="GO" id="GO:0043138">
    <property type="term" value="F:3'-5' DNA helicase activity"/>
    <property type="evidence" value="ECO:0007669"/>
    <property type="project" value="UniProtKB-EC"/>
</dbReference>
<keyword evidence="11" id="KW-0378">Hydrolase</keyword>
<comment type="similarity">
    <text evidence="1">Belongs to the helicase family. RecQ subfamily.</text>
</comment>
<evidence type="ECO:0000256" key="6">
    <source>
        <dbReference type="ARBA" id="ARBA00034617"/>
    </source>
</evidence>
<dbReference type="EMBL" id="VOTT01000005">
    <property type="protein sequence ID" value="MPU47540.1"/>
    <property type="molecule type" value="Genomic_DNA"/>
</dbReference>
<dbReference type="SMART" id="SM00487">
    <property type="entry name" value="DEXDc"/>
    <property type="match status" value="1"/>
</dbReference>
<evidence type="ECO:0000313" key="13">
    <source>
        <dbReference type="Proteomes" id="UP000392867"/>
    </source>
</evidence>
<feature type="domain" description="Helicase C-terminal" evidence="9">
    <location>
        <begin position="370"/>
        <end position="521"/>
    </location>
</feature>
<dbReference type="Gene3D" id="3.40.50.300">
    <property type="entry name" value="P-loop containing nucleotide triphosphate hydrolases"/>
    <property type="match status" value="2"/>
</dbReference>
<dbReference type="InterPro" id="IPR014001">
    <property type="entry name" value="Helicase_ATP-bd"/>
</dbReference>
<reference evidence="11 12" key="1">
    <citation type="submission" date="2019-03" db="EMBL/GenBank/DDBJ databases">
        <authorList>
            <consortium name="Pathogen Informatics"/>
        </authorList>
    </citation>
    <scope>NUCLEOTIDE SEQUENCE [LARGE SCALE GENOMIC DNA]</scope>
    <source>
        <strain evidence="11 12">NCTC10974</strain>
    </source>
</reference>
<dbReference type="Pfam" id="PF00270">
    <property type="entry name" value="DEAD"/>
    <property type="match status" value="1"/>
</dbReference>
<evidence type="ECO:0000256" key="1">
    <source>
        <dbReference type="ARBA" id="ARBA00005446"/>
    </source>
</evidence>
<evidence type="ECO:0000256" key="2">
    <source>
        <dbReference type="ARBA" id="ARBA00022741"/>
    </source>
</evidence>
<feature type="domain" description="Helicase ATP-binding" evidence="8">
    <location>
        <begin position="154"/>
        <end position="340"/>
    </location>
</feature>
<dbReference type="GO" id="GO:0000724">
    <property type="term" value="P:double-strand break repair via homologous recombination"/>
    <property type="evidence" value="ECO:0007669"/>
    <property type="project" value="TreeGrafter"/>
</dbReference>
<dbReference type="GO" id="GO:0009378">
    <property type="term" value="F:four-way junction helicase activity"/>
    <property type="evidence" value="ECO:0007669"/>
    <property type="project" value="TreeGrafter"/>
</dbReference>
<accession>A0A485JKT0</accession>
<dbReference type="PANTHER" id="PTHR13710:SF105">
    <property type="entry name" value="ATP-DEPENDENT DNA HELICASE Q1"/>
    <property type="match status" value="1"/>
</dbReference>
<dbReference type="EMBL" id="CAADJZ010000001">
    <property type="protein sequence ID" value="VFT71356.1"/>
    <property type="molecule type" value="Genomic_DNA"/>
</dbReference>
<reference evidence="10 13" key="2">
    <citation type="submission" date="2019-08" db="EMBL/GenBank/DDBJ databases">
        <title>Identification of Water Treatment Resistant and Multidrug Resistant Urinary Pathogenic Escherichia coli in Wastewater.</title>
        <authorList>
            <person name="Neumann N."/>
        </authorList>
    </citation>
    <scope>NUCLEOTIDE SEQUENCE [LARGE SCALE GENOMIC DNA]</scope>
    <source>
        <strain evidence="10 13">WU2356</strain>
    </source>
</reference>
<dbReference type="NCBIfam" id="NF041063">
    <property type="entry name" value="DpdF"/>
    <property type="match status" value="1"/>
</dbReference>
<dbReference type="PROSITE" id="PS51194">
    <property type="entry name" value="HELICASE_CTER"/>
    <property type="match status" value="1"/>
</dbReference>
<evidence type="ECO:0000313" key="12">
    <source>
        <dbReference type="Proteomes" id="UP000358010"/>
    </source>
</evidence>
<sequence>MEFQWRQLRELLAMDECQDNNFVIHQDDGQFFYRLWRCLNDAGAGISDRLHGYYDALQCARAHGLLPLRLPLKERILSEDLLRAGLRRSRDYPGEVLLDENALQIAPELLAVWRKEKRRLLQAPPLDTLLPILLNDTKYTHYTSVGQQLAVRTVLTSDKDRFLFINLPTGAGKTFIIHSLMLATPASQLTLVIVPTISLAIEQAQRAQSMLLQANTDHGGEYTWHSGQTPEAREAIKARIKAGKQRLLFCSPEAASSGSLLLLLFSLARRKMIGALVVDEAHLIDQWGAEFRPEFQLLAPLVKSLVEVSKASIRTVLLSATWSQATLNTLKELFAGDNPQAIVEVNGSFLRPEPMWYVSKADDREDHRRQVEDAISTLPRPLILYVTTVEDAIDWHQYLLKAGYKRCGLVHGKVSPRQREKQIADWAEDNVDIMVATSAFGVGMDKNNVRSVLHVTVPENIDRLYQESGRGGRDGYASVAQLIYRDDQISLARHLNRDNLIGAKKGFLRWQKMHQNRESESPGYFSVYLDTKHDSIKIDSRANVAWNWRTLLMLQRAGFLSLHFAAPDLEQFASDNVDDAKVEQYFNHYFSHIGVKLHREGHLDVQEWNGTLKELRSRELRARQKGFQVLEDWLNHQENPLCSVLESFYTLDGYAPELACGGCPGCRSQALSAYTPTLGLNAYLISGEERERIGSDMRVYYPPARSSALLLRQWIDWIARLLVTREIQAIRASSTVLSQLSQQLYKSVPFWCALSHDDPSTNWNELVLVLPGESLPELDPFSDIKRIIVAPETLPEKNVRGRLWWESDPRARTLDQFIRSLSSGNH</sequence>
<evidence type="ECO:0000259" key="8">
    <source>
        <dbReference type="PROSITE" id="PS51192"/>
    </source>
</evidence>
<organism evidence="11 12">
    <name type="scientific">Escherichia coli</name>
    <dbReference type="NCBI Taxonomy" id="562"/>
    <lineage>
        <taxon>Bacteria</taxon>
        <taxon>Pseudomonadati</taxon>
        <taxon>Pseudomonadota</taxon>
        <taxon>Gammaproteobacteria</taxon>
        <taxon>Enterobacterales</taxon>
        <taxon>Enterobacteriaceae</taxon>
        <taxon>Escherichia</taxon>
    </lineage>
</organism>
<dbReference type="GO" id="GO:0016787">
    <property type="term" value="F:hydrolase activity"/>
    <property type="evidence" value="ECO:0007669"/>
    <property type="project" value="UniProtKB-KW"/>
</dbReference>
<comment type="catalytic activity">
    <reaction evidence="6">
        <text>Couples ATP hydrolysis with the unwinding of duplex DNA by translocating in the 3'-5' direction.</text>
        <dbReference type="EC" id="5.6.2.4"/>
    </reaction>
</comment>
<evidence type="ECO:0000259" key="9">
    <source>
        <dbReference type="PROSITE" id="PS51194"/>
    </source>
</evidence>
<evidence type="ECO:0000256" key="7">
    <source>
        <dbReference type="ARBA" id="ARBA00034808"/>
    </source>
</evidence>
<dbReference type="PANTHER" id="PTHR13710">
    <property type="entry name" value="DNA HELICASE RECQ FAMILY MEMBER"/>
    <property type="match status" value="1"/>
</dbReference>
<keyword evidence="11" id="KW-0347">Helicase</keyword>
<dbReference type="AlphaFoldDB" id="A0A485JKT0"/>
<protein>
    <recommendedName>
        <fullName evidence="7">DNA 3'-5' helicase</fullName>
        <ecNumber evidence="7">5.6.2.4</ecNumber>
    </recommendedName>
</protein>
<keyword evidence="2" id="KW-0547">Nucleotide-binding</keyword>